<comment type="caution">
    <text evidence="1">The sequence shown here is derived from an EMBL/GenBank/DDBJ whole genome shotgun (WGS) entry which is preliminary data.</text>
</comment>
<gene>
    <name evidence="1" type="ORF">POPTR_003G058551v4</name>
</gene>
<evidence type="ECO:0000313" key="1">
    <source>
        <dbReference type="EMBL" id="KAI9397607.1"/>
    </source>
</evidence>
<protein>
    <submittedName>
        <fullName evidence="1">Uncharacterized protein</fullName>
    </submittedName>
</protein>
<evidence type="ECO:0000313" key="2">
    <source>
        <dbReference type="Proteomes" id="UP000006729"/>
    </source>
</evidence>
<sequence length="110" mass="12241">MPPSLFEPKAQDKGTNAQGALESNNGYHKLLYHTSSWAHYMWLVTLDIISLRNRDQEVIFSHTLREGNLVTEFFLAKLGSLKEVSPPGLTRMVLDGDLVGVSVGRKMGVI</sequence>
<name>A0ACC0T811_POPTR</name>
<proteinExistence type="predicted"/>
<dbReference type="Proteomes" id="UP000006729">
    <property type="component" value="Chromosome 3"/>
</dbReference>
<dbReference type="EMBL" id="CM009292">
    <property type="protein sequence ID" value="KAI9397607.1"/>
    <property type="molecule type" value="Genomic_DNA"/>
</dbReference>
<organism evidence="1 2">
    <name type="scientific">Populus trichocarpa</name>
    <name type="common">Western balsam poplar</name>
    <name type="synonym">Populus balsamifera subsp. trichocarpa</name>
    <dbReference type="NCBI Taxonomy" id="3694"/>
    <lineage>
        <taxon>Eukaryota</taxon>
        <taxon>Viridiplantae</taxon>
        <taxon>Streptophyta</taxon>
        <taxon>Embryophyta</taxon>
        <taxon>Tracheophyta</taxon>
        <taxon>Spermatophyta</taxon>
        <taxon>Magnoliopsida</taxon>
        <taxon>eudicotyledons</taxon>
        <taxon>Gunneridae</taxon>
        <taxon>Pentapetalae</taxon>
        <taxon>rosids</taxon>
        <taxon>fabids</taxon>
        <taxon>Malpighiales</taxon>
        <taxon>Salicaceae</taxon>
        <taxon>Saliceae</taxon>
        <taxon>Populus</taxon>
    </lineage>
</organism>
<accession>A0ACC0T811</accession>
<reference evidence="1 2" key="1">
    <citation type="journal article" date="2006" name="Science">
        <title>The genome of black cottonwood, Populus trichocarpa (Torr. &amp; Gray).</title>
        <authorList>
            <person name="Tuskan G.A."/>
            <person name="Difazio S."/>
            <person name="Jansson S."/>
            <person name="Bohlmann J."/>
            <person name="Grigoriev I."/>
            <person name="Hellsten U."/>
            <person name="Putnam N."/>
            <person name="Ralph S."/>
            <person name="Rombauts S."/>
            <person name="Salamov A."/>
            <person name="Schein J."/>
            <person name="Sterck L."/>
            <person name="Aerts A."/>
            <person name="Bhalerao R.R."/>
            <person name="Bhalerao R.P."/>
            <person name="Blaudez D."/>
            <person name="Boerjan W."/>
            <person name="Brun A."/>
            <person name="Brunner A."/>
            <person name="Busov V."/>
            <person name="Campbell M."/>
            <person name="Carlson J."/>
            <person name="Chalot M."/>
            <person name="Chapman J."/>
            <person name="Chen G.L."/>
            <person name="Cooper D."/>
            <person name="Coutinho P.M."/>
            <person name="Couturier J."/>
            <person name="Covert S."/>
            <person name="Cronk Q."/>
            <person name="Cunningham R."/>
            <person name="Davis J."/>
            <person name="Degroeve S."/>
            <person name="Dejardin A."/>
            <person name="Depamphilis C."/>
            <person name="Detter J."/>
            <person name="Dirks B."/>
            <person name="Dubchak I."/>
            <person name="Duplessis S."/>
            <person name="Ehlting J."/>
            <person name="Ellis B."/>
            <person name="Gendler K."/>
            <person name="Goodstein D."/>
            <person name="Gribskov M."/>
            <person name="Grimwood J."/>
            <person name="Groover A."/>
            <person name="Gunter L."/>
            <person name="Hamberger B."/>
            <person name="Heinze B."/>
            <person name="Helariutta Y."/>
            <person name="Henrissat B."/>
            <person name="Holligan D."/>
            <person name="Holt R."/>
            <person name="Huang W."/>
            <person name="Islam-Faridi N."/>
            <person name="Jones S."/>
            <person name="Jones-Rhoades M."/>
            <person name="Jorgensen R."/>
            <person name="Joshi C."/>
            <person name="Kangasjarvi J."/>
            <person name="Karlsson J."/>
            <person name="Kelleher C."/>
            <person name="Kirkpatrick R."/>
            <person name="Kirst M."/>
            <person name="Kohler A."/>
            <person name="Kalluri U."/>
            <person name="Larimer F."/>
            <person name="Leebens-Mack J."/>
            <person name="Leple J.C."/>
            <person name="Locascio P."/>
            <person name="Lou Y."/>
            <person name="Lucas S."/>
            <person name="Martin F."/>
            <person name="Montanini B."/>
            <person name="Napoli C."/>
            <person name="Nelson D.R."/>
            <person name="Nelson C."/>
            <person name="Nieminen K."/>
            <person name="Nilsson O."/>
            <person name="Pereda V."/>
            <person name="Peter G."/>
            <person name="Philippe R."/>
            <person name="Pilate G."/>
            <person name="Poliakov A."/>
            <person name="Razumovskaya J."/>
            <person name="Richardson P."/>
            <person name="Rinaldi C."/>
            <person name="Ritland K."/>
            <person name="Rouze P."/>
            <person name="Ryaboy D."/>
            <person name="Schmutz J."/>
            <person name="Schrader J."/>
            <person name="Segerman B."/>
            <person name="Shin H."/>
            <person name="Siddiqui A."/>
            <person name="Sterky F."/>
            <person name="Terry A."/>
            <person name="Tsai C.J."/>
            <person name="Uberbacher E."/>
            <person name="Unneberg P."/>
            <person name="Vahala J."/>
            <person name="Wall K."/>
            <person name="Wessler S."/>
            <person name="Yang G."/>
            <person name="Yin T."/>
            <person name="Douglas C."/>
            <person name="Marra M."/>
            <person name="Sandberg G."/>
            <person name="Van de Peer Y."/>
            <person name="Rokhsar D."/>
        </authorList>
    </citation>
    <scope>NUCLEOTIDE SEQUENCE [LARGE SCALE GENOMIC DNA]</scope>
    <source>
        <strain evidence="2">cv. Nisqually</strain>
    </source>
</reference>
<keyword evidence="2" id="KW-1185">Reference proteome</keyword>